<keyword evidence="2" id="KW-1185">Reference proteome</keyword>
<sequence>MKRLVIFASVIVFGLAGCEEEEPGIDYSLDQILFACDNSDRADFLWLDQFVANSESQPGRYYGIQLMKYNSSVYIMLEDGLSASPPRINNCSGDLALADLGLTYNEFIDQSTKLKTIYSKY</sequence>
<gene>
    <name evidence="1" type="ORF">C8N25_10227</name>
</gene>
<dbReference type="EMBL" id="QUNF01000002">
    <property type="protein sequence ID" value="REG92629.1"/>
    <property type="molecule type" value="Genomic_DNA"/>
</dbReference>
<dbReference type="PROSITE" id="PS51257">
    <property type="entry name" value="PROKAR_LIPOPROTEIN"/>
    <property type="match status" value="1"/>
</dbReference>
<dbReference type="Proteomes" id="UP000256405">
    <property type="component" value="Unassembled WGS sequence"/>
</dbReference>
<dbReference type="AlphaFoldDB" id="A0A3E0E5S2"/>
<evidence type="ECO:0000313" key="1">
    <source>
        <dbReference type="EMBL" id="REG92629.1"/>
    </source>
</evidence>
<evidence type="ECO:0000313" key="2">
    <source>
        <dbReference type="Proteomes" id="UP000256405"/>
    </source>
</evidence>
<comment type="caution">
    <text evidence="1">The sequence shown here is derived from an EMBL/GenBank/DDBJ whole genome shotgun (WGS) entry which is preliminary data.</text>
</comment>
<protein>
    <recommendedName>
        <fullName evidence="3">Lipoprotein</fullName>
    </recommendedName>
</protein>
<name>A0A3E0E5S2_9BACT</name>
<proteinExistence type="predicted"/>
<organism evidence="1 2">
    <name type="scientific">Algoriphagus antarcticus</name>
    <dbReference type="NCBI Taxonomy" id="238540"/>
    <lineage>
        <taxon>Bacteria</taxon>
        <taxon>Pseudomonadati</taxon>
        <taxon>Bacteroidota</taxon>
        <taxon>Cytophagia</taxon>
        <taxon>Cytophagales</taxon>
        <taxon>Cyclobacteriaceae</taxon>
        <taxon>Algoriphagus</taxon>
    </lineage>
</organism>
<dbReference type="RefSeq" id="WP_086541524.1">
    <property type="nucleotide sequence ID" value="NZ_MSSW01000030.1"/>
</dbReference>
<accession>A0A3E0E5S2</accession>
<dbReference type="OrthoDB" id="825841at2"/>
<reference evidence="1 2" key="1">
    <citation type="submission" date="2018-08" db="EMBL/GenBank/DDBJ databases">
        <title>Genomic Encyclopedia of Archaeal and Bacterial Type Strains, Phase II (KMG-II): from individual species to whole genera.</title>
        <authorList>
            <person name="Goeker M."/>
        </authorList>
    </citation>
    <scope>NUCLEOTIDE SEQUENCE [LARGE SCALE GENOMIC DNA]</scope>
    <source>
        <strain evidence="1 2">DSM 15986</strain>
    </source>
</reference>
<evidence type="ECO:0008006" key="3">
    <source>
        <dbReference type="Google" id="ProtNLM"/>
    </source>
</evidence>